<evidence type="ECO:0000259" key="4">
    <source>
        <dbReference type="PROSITE" id="PS50011"/>
    </source>
</evidence>
<dbReference type="InterPro" id="IPR050117">
    <property type="entry name" value="MAPK"/>
</dbReference>
<reference evidence="5 6" key="1">
    <citation type="submission" date="2019-03" db="EMBL/GenBank/DDBJ databases">
        <title>Single cell metagenomics reveals metabolic interactions within the superorganism composed of flagellate Streblomastix strix and complex community of Bacteroidetes bacteria on its surface.</title>
        <authorList>
            <person name="Treitli S.C."/>
            <person name="Kolisko M."/>
            <person name="Husnik F."/>
            <person name="Keeling P."/>
            <person name="Hampl V."/>
        </authorList>
    </citation>
    <scope>NUCLEOTIDE SEQUENCE [LARGE SCALE GENOMIC DNA]</scope>
    <source>
        <strain evidence="5">ST1C</strain>
    </source>
</reference>
<dbReference type="Gene3D" id="1.10.510.10">
    <property type="entry name" value="Transferase(Phosphotransferase) domain 1"/>
    <property type="match status" value="1"/>
</dbReference>
<comment type="caution">
    <text evidence="5">The sequence shown here is derived from an EMBL/GenBank/DDBJ whole genome shotgun (WGS) entry which is preliminary data.</text>
</comment>
<organism evidence="5 6">
    <name type="scientific">Streblomastix strix</name>
    <dbReference type="NCBI Taxonomy" id="222440"/>
    <lineage>
        <taxon>Eukaryota</taxon>
        <taxon>Metamonada</taxon>
        <taxon>Preaxostyla</taxon>
        <taxon>Oxymonadida</taxon>
        <taxon>Streblomastigidae</taxon>
        <taxon>Streblomastix</taxon>
    </lineage>
</organism>
<feature type="region of interest" description="Disordered" evidence="3">
    <location>
        <begin position="138"/>
        <end position="247"/>
    </location>
</feature>
<sequence>MLGGKPMFPGSSTSNQLQKILEVTGYPSPEDIDSLQSAYAKNMLESVQSTVSAQPKKLSDLYPTGTHDAIDLLSKLLSFNPTKRPTAEQALEHPYLAQFHNVDEEPICEKKIIIGLDDNVKLSINTYRDTLYKFIRQQRDKSRHRHGSGSQISPSTSQTMTGSQSNLRASSSSGVRDGLSTGDKEKDKHRDSQSKLDTLQQSHSRASSASGSHHQQKSNITSSNITVTGSNKTSSTQSAPSPVPNQS</sequence>
<evidence type="ECO:0000313" key="5">
    <source>
        <dbReference type="EMBL" id="KAA6358435.1"/>
    </source>
</evidence>
<dbReference type="GO" id="GO:0005524">
    <property type="term" value="F:ATP binding"/>
    <property type="evidence" value="ECO:0007669"/>
    <property type="project" value="UniProtKB-KW"/>
</dbReference>
<feature type="non-terminal residue" evidence="5">
    <location>
        <position position="247"/>
    </location>
</feature>
<dbReference type="SUPFAM" id="SSF56112">
    <property type="entry name" value="Protein kinase-like (PK-like)"/>
    <property type="match status" value="1"/>
</dbReference>
<dbReference type="GO" id="GO:0004672">
    <property type="term" value="F:protein kinase activity"/>
    <property type="evidence" value="ECO:0007669"/>
    <property type="project" value="InterPro"/>
</dbReference>
<keyword evidence="5" id="KW-0418">Kinase</keyword>
<accession>A0A5J4TLS5</accession>
<dbReference type="Proteomes" id="UP000324800">
    <property type="component" value="Unassembled WGS sequence"/>
</dbReference>
<evidence type="ECO:0000256" key="2">
    <source>
        <dbReference type="ARBA" id="ARBA00022840"/>
    </source>
</evidence>
<protein>
    <submittedName>
        <fullName evidence="5">Putative Kinase, CMGC MAPK</fullName>
    </submittedName>
</protein>
<dbReference type="Gene3D" id="3.30.200.20">
    <property type="entry name" value="Phosphorylase Kinase, domain 1"/>
    <property type="match status" value="1"/>
</dbReference>
<keyword evidence="1" id="KW-0547">Nucleotide-binding</keyword>
<dbReference type="InterPro" id="IPR011009">
    <property type="entry name" value="Kinase-like_dom_sf"/>
</dbReference>
<evidence type="ECO:0000313" key="6">
    <source>
        <dbReference type="Proteomes" id="UP000324800"/>
    </source>
</evidence>
<feature type="compositionally biased region" description="Polar residues" evidence="3">
    <location>
        <begin position="219"/>
        <end position="247"/>
    </location>
</feature>
<dbReference type="OrthoDB" id="192887at2759"/>
<evidence type="ECO:0000256" key="1">
    <source>
        <dbReference type="ARBA" id="ARBA00022741"/>
    </source>
</evidence>
<proteinExistence type="predicted"/>
<evidence type="ECO:0000256" key="3">
    <source>
        <dbReference type="SAM" id="MobiDB-lite"/>
    </source>
</evidence>
<feature type="compositionally biased region" description="Basic and acidic residues" evidence="3">
    <location>
        <begin position="182"/>
        <end position="194"/>
    </location>
</feature>
<gene>
    <name evidence="5" type="ORF">EZS28_046038</name>
</gene>
<dbReference type="PROSITE" id="PS50011">
    <property type="entry name" value="PROTEIN_KINASE_DOM"/>
    <property type="match status" value="1"/>
</dbReference>
<keyword evidence="2" id="KW-0067">ATP-binding</keyword>
<dbReference type="InterPro" id="IPR000719">
    <property type="entry name" value="Prot_kinase_dom"/>
</dbReference>
<keyword evidence="5" id="KW-0808">Transferase</keyword>
<name>A0A5J4TLS5_9EUKA</name>
<feature type="compositionally biased region" description="Low complexity" evidence="3">
    <location>
        <begin position="200"/>
        <end position="213"/>
    </location>
</feature>
<dbReference type="EMBL" id="SNRW01029861">
    <property type="protein sequence ID" value="KAA6358435.1"/>
    <property type="molecule type" value="Genomic_DNA"/>
</dbReference>
<feature type="compositionally biased region" description="Polar residues" evidence="3">
    <location>
        <begin position="148"/>
        <end position="174"/>
    </location>
</feature>
<dbReference type="PANTHER" id="PTHR24055">
    <property type="entry name" value="MITOGEN-ACTIVATED PROTEIN KINASE"/>
    <property type="match status" value="1"/>
</dbReference>
<feature type="domain" description="Protein kinase" evidence="4">
    <location>
        <begin position="1"/>
        <end position="96"/>
    </location>
</feature>
<dbReference type="AlphaFoldDB" id="A0A5J4TLS5"/>